<dbReference type="GO" id="GO:0006189">
    <property type="term" value="P:'de novo' IMP biosynthetic process"/>
    <property type="evidence" value="ECO:0007669"/>
    <property type="project" value="UniProtKB-UniRule"/>
</dbReference>
<accession>A0A0K1EAT0</accession>
<comment type="similarity">
    <text evidence="2 8">Belongs to the SAICAR synthetase family.</text>
</comment>
<dbReference type="RefSeq" id="WP_050430269.1">
    <property type="nucleotide sequence ID" value="NZ_CP012159.1"/>
</dbReference>
<dbReference type="OrthoDB" id="9801549at2"/>
<sequence length="329" mass="36960">MVPEETLRLALGRTLEHTSFPWLGERYEGKVRDCYTTADGRRYLVVTDRVSAFDRVLGTLPLKGQILNGLAAFWFERTRDVAPSHLISRPDPSVMEAIECTPLPVEMVVRAYLTGVTSTSIWTHYAAGARKFCGHLLPDGLRKNEPLPTPILTPSTKAAKGGHDISVSRAELLAQTDLSERDFDEAEAMVMSLFAEGSRWCAERGLILADTKYELGRDRDGKLRVIDEIHTPDSSRFWFAETYAERLARGEEPESFDKEYVRRWLAAQGFQGDGPIPEIPDAIRIEASRRYIVAYERITGDTFVPDLEDPVARIRRALGPADQQGVPRP</sequence>
<evidence type="ECO:0000256" key="8">
    <source>
        <dbReference type="HAMAP-Rule" id="MF_00137"/>
    </source>
</evidence>
<evidence type="ECO:0000256" key="7">
    <source>
        <dbReference type="ARBA" id="ARBA00048475"/>
    </source>
</evidence>
<comment type="catalytic activity">
    <reaction evidence="7 8">
        <text>5-amino-1-(5-phospho-D-ribosyl)imidazole-4-carboxylate + L-aspartate + ATP = (2S)-2-[5-amino-1-(5-phospho-beta-D-ribosyl)imidazole-4-carboxamido]succinate + ADP + phosphate + 2 H(+)</text>
        <dbReference type="Rhea" id="RHEA:22628"/>
        <dbReference type="ChEBI" id="CHEBI:15378"/>
        <dbReference type="ChEBI" id="CHEBI:29991"/>
        <dbReference type="ChEBI" id="CHEBI:30616"/>
        <dbReference type="ChEBI" id="CHEBI:43474"/>
        <dbReference type="ChEBI" id="CHEBI:58443"/>
        <dbReference type="ChEBI" id="CHEBI:77657"/>
        <dbReference type="ChEBI" id="CHEBI:456216"/>
        <dbReference type="EC" id="6.3.2.6"/>
    </reaction>
</comment>
<dbReference type="NCBIfam" id="NF009251">
    <property type="entry name" value="PRK12607.1"/>
    <property type="match status" value="1"/>
</dbReference>
<dbReference type="InterPro" id="IPR028923">
    <property type="entry name" value="SAICAR_synt/ADE2_N"/>
</dbReference>
<keyword evidence="11" id="KW-1185">Reference proteome</keyword>
<dbReference type="KEGG" id="ccro:CMC5_021160"/>
<feature type="domain" description="SAICAR synthetase/ADE2 N-terminal" evidence="9">
    <location>
        <begin position="26"/>
        <end position="267"/>
    </location>
</feature>
<dbReference type="Gene3D" id="3.30.470.20">
    <property type="entry name" value="ATP-grasp fold, B domain"/>
    <property type="match status" value="1"/>
</dbReference>
<dbReference type="GO" id="GO:0005737">
    <property type="term" value="C:cytoplasm"/>
    <property type="evidence" value="ECO:0007669"/>
    <property type="project" value="TreeGrafter"/>
</dbReference>
<dbReference type="STRING" id="52.CMC5_021160"/>
<dbReference type="GO" id="GO:0004639">
    <property type="term" value="F:phosphoribosylaminoimidazolesuccinocarboxamide synthase activity"/>
    <property type="evidence" value="ECO:0007669"/>
    <property type="project" value="UniProtKB-UniRule"/>
</dbReference>
<evidence type="ECO:0000256" key="1">
    <source>
        <dbReference type="ARBA" id="ARBA00004672"/>
    </source>
</evidence>
<evidence type="ECO:0000313" key="10">
    <source>
        <dbReference type="EMBL" id="AKT37975.1"/>
    </source>
</evidence>
<evidence type="ECO:0000256" key="4">
    <source>
        <dbReference type="ARBA" id="ARBA00022741"/>
    </source>
</evidence>
<dbReference type="SUPFAM" id="SSF56104">
    <property type="entry name" value="SAICAR synthase-like"/>
    <property type="match status" value="1"/>
</dbReference>
<dbReference type="PATRIC" id="fig|52.7.peg.2279"/>
<reference evidence="10 11" key="1">
    <citation type="submission" date="2015-07" db="EMBL/GenBank/DDBJ databases">
        <title>Genome analysis of myxobacterium Chondromyces crocatus Cm c5 reveals a high potential for natural compound synthesis and the genetic basis for the loss of fruiting body formation.</title>
        <authorList>
            <person name="Zaburannyi N."/>
            <person name="Bunk B."/>
            <person name="Maier J."/>
            <person name="Overmann J."/>
            <person name="Mueller R."/>
        </authorList>
    </citation>
    <scope>NUCLEOTIDE SEQUENCE [LARGE SCALE GENOMIC DNA]</scope>
    <source>
        <strain evidence="10 11">Cm c5</strain>
    </source>
</reference>
<keyword evidence="4 8" id="KW-0547">Nucleotide-binding</keyword>
<dbReference type="EC" id="6.3.2.6" evidence="8"/>
<dbReference type="UniPathway" id="UPA00074">
    <property type="reaction ID" value="UER00131"/>
</dbReference>
<dbReference type="PANTHER" id="PTHR43700:SF1">
    <property type="entry name" value="PHOSPHORIBOSYLAMINOIMIDAZOLE-SUCCINOCARBOXAMIDE SYNTHASE"/>
    <property type="match status" value="1"/>
</dbReference>
<gene>
    <name evidence="8" type="primary">purC</name>
    <name evidence="10" type="ORF">CMC5_021160</name>
</gene>
<dbReference type="Proteomes" id="UP000067626">
    <property type="component" value="Chromosome"/>
</dbReference>
<evidence type="ECO:0000256" key="6">
    <source>
        <dbReference type="ARBA" id="ARBA00022840"/>
    </source>
</evidence>
<keyword evidence="6 8" id="KW-0067">ATP-binding</keyword>
<dbReference type="PANTHER" id="PTHR43700">
    <property type="entry name" value="PHOSPHORIBOSYLAMINOIMIDAZOLE-SUCCINOCARBOXAMIDE SYNTHASE"/>
    <property type="match status" value="1"/>
</dbReference>
<dbReference type="CDD" id="cd01414">
    <property type="entry name" value="SAICAR_synt_Sc"/>
    <property type="match status" value="1"/>
</dbReference>
<evidence type="ECO:0000256" key="2">
    <source>
        <dbReference type="ARBA" id="ARBA00010190"/>
    </source>
</evidence>
<keyword evidence="3 8" id="KW-0436">Ligase</keyword>
<dbReference type="Pfam" id="PF01259">
    <property type="entry name" value="SAICAR_synt"/>
    <property type="match status" value="1"/>
</dbReference>
<protein>
    <recommendedName>
        <fullName evidence="8">Phosphoribosylaminoimidazole-succinocarboxamide synthase</fullName>
        <ecNumber evidence="8">6.3.2.6</ecNumber>
    </recommendedName>
    <alternativeName>
        <fullName evidence="8">SAICAR synthetase</fullName>
    </alternativeName>
</protein>
<organism evidence="10 11">
    <name type="scientific">Chondromyces crocatus</name>
    <dbReference type="NCBI Taxonomy" id="52"/>
    <lineage>
        <taxon>Bacteria</taxon>
        <taxon>Pseudomonadati</taxon>
        <taxon>Myxococcota</taxon>
        <taxon>Polyangia</taxon>
        <taxon>Polyangiales</taxon>
        <taxon>Polyangiaceae</taxon>
        <taxon>Chondromyces</taxon>
    </lineage>
</organism>
<evidence type="ECO:0000259" key="9">
    <source>
        <dbReference type="Pfam" id="PF01259"/>
    </source>
</evidence>
<evidence type="ECO:0000256" key="3">
    <source>
        <dbReference type="ARBA" id="ARBA00022598"/>
    </source>
</evidence>
<dbReference type="EMBL" id="CP012159">
    <property type="protein sequence ID" value="AKT37975.1"/>
    <property type="molecule type" value="Genomic_DNA"/>
</dbReference>
<dbReference type="AlphaFoldDB" id="A0A0K1EAT0"/>
<proteinExistence type="inferred from homology"/>
<evidence type="ECO:0000256" key="5">
    <source>
        <dbReference type="ARBA" id="ARBA00022755"/>
    </source>
</evidence>
<comment type="pathway">
    <text evidence="1 8">Purine metabolism; IMP biosynthesis via de novo pathway; 5-amino-1-(5-phospho-D-ribosyl)imidazole-4-carboxamide from 5-amino-1-(5-phospho-D-ribosyl)imidazole-4-carboxylate: step 1/2.</text>
</comment>
<keyword evidence="5 8" id="KW-0658">Purine biosynthesis</keyword>
<dbReference type="Gene3D" id="3.30.200.20">
    <property type="entry name" value="Phosphorylase Kinase, domain 1"/>
    <property type="match status" value="1"/>
</dbReference>
<evidence type="ECO:0000313" key="11">
    <source>
        <dbReference type="Proteomes" id="UP000067626"/>
    </source>
</evidence>
<name>A0A0K1EAT0_CHOCO</name>
<dbReference type="HAMAP" id="MF_00137">
    <property type="entry name" value="SAICAR_synth"/>
    <property type="match status" value="1"/>
</dbReference>
<dbReference type="GO" id="GO:0005524">
    <property type="term" value="F:ATP binding"/>
    <property type="evidence" value="ECO:0007669"/>
    <property type="project" value="UniProtKB-KW"/>
</dbReference>